<proteinExistence type="predicted"/>
<organism evidence="1 2">
    <name type="scientific">Candidatus Fonsibacter lacus</name>
    <dbReference type="NCBI Taxonomy" id="2576439"/>
    <lineage>
        <taxon>Bacteria</taxon>
        <taxon>Pseudomonadati</taxon>
        <taxon>Pseudomonadota</taxon>
        <taxon>Alphaproteobacteria</taxon>
        <taxon>Candidatus Pelagibacterales</taxon>
        <taxon>Candidatus Pelagibacterales incertae sedis</taxon>
        <taxon>Candidatus Fonsibacter</taxon>
    </lineage>
</organism>
<accession>A0A964XRS1</accession>
<evidence type="ECO:0000313" key="1">
    <source>
        <dbReference type="EMBL" id="NBN88305.1"/>
    </source>
</evidence>
<protein>
    <submittedName>
        <fullName evidence="1">Uncharacterized protein</fullName>
    </submittedName>
</protein>
<name>A0A964XRS1_9PROT</name>
<dbReference type="AlphaFoldDB" id="A0A964XRS1"/>
<dbReference type="Proteomes" id="UP000713222">
    <property type="component" value="Unassembled WGS sequence"/>
</dbReference>
<sequence length="76" mass="9040">MTPAETARAMGLRLGDTIRGIERWDGGWHEAELTLIWLGEHVCVWMERCRSYKRPDWSAARETATWNVRQRQWVRV</sequence>
<gene>
    <name evidence="1" type="ORF">EBV32_04365</name>
</gene>
<evidence type="ECO:0000313" key="2">
    <source>
        <dbReference type="Proteomes" id="UP000713222"/>
    </source>
</evidence>
<reference evidence="1" key="1">
    <citation type="submission" date="2018-10" db="EMBL/GenBank/DDBJ databases">
        <title>Iterative Subtractive Binning of Freshwater Chronoseries Metagenomes Recovers Nearly Complete Genomes from over Four Hundred Novel Species.</title>
        <authorList>
            <person name="Rodriguez-R L.M."/>
            <person name="Tsementzi D."/>
            <person name="Luo C."/>
            <person name="Konstantinidis K.T."/>
        </authorList>
    </citation>
    <scope>NUCLEOTIDE SEQUENCE</scope>
    <source>
        <strain evidence="1">WB7_6_001</strain>
    </source>
</reference>
<comment type="caution">
    <text evidence="1">The sequence shown here is derived from an EMBL/GenBank/DDBJ whole genome shotgun (WGS) entry which is preliminary data.</text>
</comment>
<dbReference type="EMBL" id="RGET01000086">
    <property type="protein sequence ID" value="NBN88305.1"/>
    <property type="molecule type" value="Genomic_DNA"/>
</dbReference>